<keyword evidence="8 14" id="KW-0238">DNA-binding</keyword>
<dbReference type="InterPro" id="IPR049163">
    <property type="entry name" value="Pif1-like_2B_dom"/>
</dbReference>
<dbReference type="STRING" id="1109443.G4TCR9"/>
<dbReference type="InParanoid" id="G4TCR9"/>
<dbReference type="CDD" id="cd18037">
    <property type="entry name" value="DEXSc_Pif1_like"/>
    <property type="match status" value="1"/>
</dbReference>
<evidence type="ECO:0000256" key="3">
    <source>
        <dbReference type="ARBA" id="ARBA00022741"/>
    </source>
</evidence>
<comment type="catalytic activity">
    <reaction evidence="14">
        <text>ATP + H2O = ADP + phosphate + H(+)</text>
        <dbReference type="Rhea" id="RHEA:13065"/>
        <dbReference type="ChEBI" id="CHEBI:15377"/>
        <dbReference type="ChEBI" id="CHEBI:15378"/>
        <dbReference type="ChEBI" id="CHEBI:30616"/>
        <dbReference type="ChEBI" id="CHEBI:43474"/>
        <dbReference type="ChEBI" id="CHEBI:456216"/>
        <dbReference type="EC" id="5.6.2.3"/>
    </reaction>
</comment>
<feature type="binding site" evidence="14">
    <location>
        <begin position="203"/>
        <end position="210"/>
    </location>
    <ligand>
        <name>ATP</name>
        <dbReference type="ChEBI" id="CHEBI:30616"/>
    </ligand>
</feature>
<evidence type="ECO:0000313" key="17">
    <source>
        <dbReference type="EMBL" id="CCA69121.1"/>
    </source>
</evidence>
<dbReference type="Gene3D" id="3.40.50.300">
    <property type="entry name" value="P-loop containing nucleotide triphosphate hydrolases"/>
    <property type="match status" value="2"/>
</dbReference>
<evidence type="ECO:0000256" key="1">
    <source>
        <dbReference type="ARBA" id="ARBA00001946"/>
    </source>
</evidence>
<dbReference type="OrthoDB" id="432234at2759"/>
<keyword evidence="6 14" id="KW-0347">Helicase</keyword>
<sequence length="639" mass="70614">MTQSGLRAIKRFFDDDEEEASPKKSSQASIPIPWSASPIRPVRPTPLKNTINTEDLFSKIKQASDSLLAGEKEVIKAKQKLDQKIAERGNSMKSRGLETASSRPPKRKSEVVELSDSEDEPTPKRRHVQPPQASVPPATAASTAVKVMPWEQDHKNMKLPADNQPLVTNKPKVSKPLDLVNLSTQQKNILSVVMEGKNVFFTGSAGTGKSVLLRRIIKELRSKYSKSQDVIAITASTGIAACNIGGVTLHSFAGVGLGAGTPAELAAKIKKNQKASSRWSRTKVLIIDEISMLEGDFFDKLEKTARIVRRNHADKPFGGIQLVLTGDFFQLPPVTKGSSPKFAFNAESWSSCLHHTFNLTKVFRQKDQAFVDILNEMRRGIISDSAAKVFLARSGPLPVDEIEPTELFPRREDVDRANHERLQRLTGKSHEYVASDGGSAEERTRANVLANFMAPARLVLKKGAQVMMIKNVDEQLVNGTVGKVIDFKTESEWADSQRGYGSSLEGDNEADASKPKDKSKSKAQVQKWPVVEWKIVGSRHTRTDLIRAETFKIEGPNNKVEVSRMQLPLILAWAMSIHKSQGQTLERVKVDLNKVFEKGQAYVAISRATSLEGLQVVGFQKNKVFAHPAVIEWSKTLSS</sequence>
<comment type="caution">
    <text evidence="17">The sequence shown here is derived from an EMBL/GenBank/DDBJ whole genome shotgun (WGS) entry which is preliminary data.</text>
</comment>
<feature type="region of interest" description="Disordered" evidence="15">
    <location>
        <begin position="496"/>
        <end position="525"/>
    </location>
</feature>
<dbReference type="FunFam" id="3.40.50.300:FF:001226">
    <property type="entry name" value="ATP-dependent DNA helicase PIF1"/>
    <property type="match status" value="1"/>
</dbReference>
<organism evidence="17 18">
    <name type="scientific">Serendipita indica (strain DSM 11827)</name>
    <name type="common">Root endophyte fungus</name>
    <name type="synonym">Piriformospora indica</name>
    <dbReference type="NCBI Taxonomy" id="1109443"/>
    <lineage>
        <taxon>Eukaryota</taxon>
        <taxon>Fungi</taxon>
        <taxon>Dikarya</taxon>
        <taxon>Basidiomycota</taxon>
        <taxon>Agaricomycotina</taxon>
        <taxon>Agaricomycetes</taxon>
        <taxon>Sebacinales</taxon>
        <taxon>Serendipitaceae</taxon>
        <taxon>Serendipita</taxon>
    </lineage>
</organism>
<keyword evidence="11 14" id="KW-0234">DNA repair</keyword>
<evidence type="ECO:0000256" key="14">
    <source>
        <dbReference type="HAMAP-Rule" id="MF_03176"/>
    </source>
</evidence>
<keyword evidence="9 14" id="KW-0496">Mitochondrion</keyword>
<name>G4TCR9_SERID</name>
<dbReference type="GO" id="GO:0005739">
    <property type="term" value="C:mitochondrion"/>
    <property type="evidence" value="ECO:0007669"/>
    <property type="project" value="UniProtKB-SubCell"/>
</dbReference>
<comment type="subcellular location">
    <subcellularLocation>
        <location evidence="2">Nucleus</location>
        <location evidence="2">Nucleolus</location>
    </subcellularLocation>
    <subcellularLocation>
        <location evidence="14">Nucleus</location>
    </subcellularLocation>
    <subcellularLocation>
        <location evidence="14">Mitochondrion</location>
    </subcellularLocation>
</comment>
<evidence type="ECO:0000256" key="7">
    <source>
        <dbReference type="ARBA" id="ARBA00022840"/>
    </source>
</evidence>
<keyword evidence="18" id="KW-1185">Reference proteome</keyword>
<evidence type="ECO:0000256" key="10">
    <source>
        <dbReference type="ARBA" id="ARBA00023172"/>
    </source>
</evidence>
<feature type="region of interest" description="Disordered" evidence="15">
    <location>
        <begin position="80"/>
        <end position="142"/>
    </location>
</feature>
<evidence type="ECO:0000256" key="4">
    <source>
        <dbReference type="ARBA" id="ARBA00022763"/>
    </source>
</evidence>
<gene>
    <name evidence="14" type="primary">PIF1</name>
    <name evidence="17" type="ORF">PIIN_03021</name>
</gene>
<dbReference type="InterPro" id="IPR048293">
    <property type="entry name" value="PIF1_RRM3_pfh1"/>
</dbReference>
<dbReference type="PANTHER" id="PTHR47642">
    <property type="entry name" value="ATP-DEPENDENT DNA HELICASE"/>
    <property type="match status" value="1"/>
</dbReference>
<evidence type="ECO:0000256" key="2">
    <source>
        <dbReference type="ARBA" id="ARBA00004604"/>
    </source>
</evidence>
<proteinExistence type="inferred from homology"/>
<dbReference type="GO" id="GO:0003697">
    <property type="term" value="F:single-stranded DNA binding"/>
    <property type="evidence" value="ECO:0007669"/>
    <property type="project" value="UniProtKB-ARBA"/>
</dbReference>
<dbReference type="PANTHER" id="PTHR47642:SF5">
    <property type="entry name" value="ATP-DEPENDENT DNA HELICASE"/>
    <property type="match status" value="1"/>
</dbReference>
<dbReference type="AlphaFoldDB" id="G4TCR9"/>
<dbReference type="EC" id="5.6.2.3" evidence="14"/>
<comment type="subunit">
    <text evidence="14">Monomer.</text>
</comment>
<dbReference type="EMBL" id="CAFZ01000047">
    <property type="protein sequence ID" value="CCA69121.1"/>
    <property type="molecule type" value="Genomic_DNA"/>
</dbReference>
<keyword evidence="7 14" id="KW-0067">ATP-binding</keyword>
<dbReference type="SUPFAM" id="SSF52540">
    <property type="entry name" value="P-loop containing nucleoside triphosphate hydrolases"/>
    <property type="match status" value="2"/>
</dbReference>
<evidence type="ECO:0000256" key="13">
    <source>
        <dbReference type="ARBA" id="ARBA00023242"/>
    </source>
</evidence>
<dbReference type="eggNOG" id="KOG0987">
    <property type="taxonomic scope" value="Eukaryota"/>
</dbReference>
<feature type="compositionally biased region" description="Low complexity" evidence="15">
    <location>
        <begin position="129"/>
        <end position="142"/>
    </location>
</feature>
<dbReference type="InterPro" id="IPR003593">
    <property type="entry name" value="AAA+_ATPase"/>
</dbReference>
<feature type="domain" description="AAA+ ATPase" evidence="16">
    <location>
        <begin position="195"/>
        <end position="418"/>
    </location>
</feature>
<dbReference type="GO" id="GO:0006281">
    <property type="term" value="P:DNA repair"/>
    <property type="evidence" value="ECO:0007669"/>
    <property type="project" value="UniProtKB-UniRule"/>
</dbReference>
<evidence type="ECO:0000256" key="5">
    <source>
        <dbReference type="ARBA" id="ARBA00022801"/>
    </source>
</evidence>
<keyword evidence="10 14" id="KW-0233">DNA recombination</keyword>
<evidence type="ECO:0000256" key="11">
    <source>
        <dbReference type="ARBA" id="ARBA00023204"/>
    </source>
</evidence>
<comment type="cofactor">
    <cofactor evidence="1 14">
        <name>Mg(2+)</name>
        <dbReference type="ChEBI" id="CHEBI:18420"/>
    </cofactor>
</comment>
<evidence type="ECO:0000313" key="18">
    <source>
        <dbReference type="Proteomes" id="UP000007148"/>
    </source>
</evidence>
<dbReference type="HOGENOM" id="CLU_001613_0_3_1"/>
<dbReference type="FunCoup" id="G4TCR9">
    <property type="interactions" value="206"/>
</dbReference>
<feature type="compositionally biased region" description="Basic and acidic residues" evidence="15">
    <location>
        <begin position="511"/>
        <end position="520"/>
    </location>
</feature>
<evidence type="ECO:0000259" key="16">
    <source>
        <dbReference type="SMART" id="SM00382"/>
    </source>
</evidence>
<comment type="function">
    <text evidence="14">DNA-dependent ATPase and 5'-3' DNA helicase required for the maintenance of both mitochondrial and nuclear genome stability.</text>
</comment>
<dbReference type="InterPro" id="IPR010285">
    <property type="entry name" value="DNA_helicase_pif1-like_DEAD"/>
</dbReference>
<dbReference type="GO" id="GO:0043139">
    <property type="term" value="F:5'-3' DNA helicase activity"/>
    <property type="evidence" value="ECO:0007669"/>
    <property type="project" value="UniProtKB-UniRule"/>
</dbReference>
<dbReference type="Pfam" id="PF05970">
    <property type="entry name" value="PIF1"/>
    <property type="match status" value="1"/>
</dbReference>
<comment type="similarity">
    <text evidence="14">Belongs to the helicase family. PIF1 subfamily.</text>
</comment>
<evidence type="ECO:0000256" key="9">
    <source>
        <dbReference type="ARBA" id="ARBA00023128"/>
    </source>
</evidence>
<reference evidence="17 18" key="1">
    <citation type="journal article" date="2011" name="PLoS Pathog.">
        <title>Endophytic Life Strategies Decoded by Genome and Transcriptome Analyses of the Mutualistic Root Symbiont Piriformospora indica.</title>
        <authorList>
            <person name="Zuccaro A."/>
            <person name="Lahrmann U."/>
            <person name="Guldener U."/>
            <person name="Langen G."/>
            <person name="Pfiffi S."/>
            <person name="Biedenkopf D."/>
            <person name="Wong P."/>
            <person name="Samans B."/>
            <person name="Grimm C."/>
            <person name="Basiewicz M."/>
            <person name="Murat C."/>
            <person name="Martin F."/>
            <person name="Kogel K.H."/>
        </authorList>
    </citation>
    <scope>NUCLEOTIDE SEQUENCE [LARGE SCALE GENOMIC DNA]</scope>
    <source>
        <strain evidence="17 18">DSM 11827</strain>
    </source>
</reference>
<dbReference type="GO" id="GO:0005730">
    <property type="term" value="C:nucleolus"/>
    <property type="evidence" value="ECO:0007669"/>
    <property type="project" value="UniProtKB-SubCell"/>
</dbReference>
<dbReference type="Proteomes" id="UP000007148">
    <property type="component" value="Unassembled WGS sequence"/>
</dbReference>
<evidence type="ECO:0000256" key="12">
    <source>
        <dbReference type="ARBA" id="ARBA00023235"/>
    </source>
</evidence>
<keyword evidence="3 14" id="KW-0547">Nucleotide-binding</keyword>
<keyword evidence="4 14" id="KW-0227">DNA damage</keyword>
<keyword evidence="13 14" id="KW-0539">Nucleus</keyword>
<protein>
    <recommendedName>
        <fullName evidence="14">ATP-dependent DNA helicase PIF1</fullName>
        <ecNumber evidence="14">5.6.2.3</ecNumber>
    </recommendedName>
    <alternativeName>
        <fullName evidence="14">DNA 5'-3' helicase PIF1</fullName>
    </alternativeName>
    <alternativeName>
        <fullName evidence="14">DNA repair and recombination helicase PIF1</fullName>
    </alternativeName>
</protein>
<dbReference type="SMART" id="SM00382">
    <property type="entry name" value="AAA"/>
    <property type="match status" value="1"/>
</dbReference>
<dbReference type="InterPro" id="IPR027417">
    <property type="entry name" value="P-loop_NTPase"/>
</dbReference>
<dbReference type="HAMAP" id="MF_03176">
    <property type="entry name" value="PIF1"/>
    <property type="match status" value="1"/>
</dbReference>
<dbReference type="CDD" id="cd18809">
    <property type="entry name" value="SF1_C_RecD"/>
    <property type="match status" value="1"/>
</dbReference>
<dbReference type="InterPro" id="IPR051055">
    <property type="entry name" value="PIF1_helicase"/>
</dbReference>
<accession>G4TCR9</accession>
<feature type="region of interest" description="Disordered" evidence="15">
    <location>
        <begin position="1"/>
        <end position="49"/>
    </location>
</feature>
<keyword evidence="5 14" id="KW-0378">Hydrolase</keyword>
<evidence type="ECO:0000256" key="15">
    <source>
        <dbReference type="SAM" id="MobiDB-lite"/>
    </source>
</evidence>
<evidence type="ECO:0000256" key="6">
    <source>
        <dbReference type="ARBA" id="ARBA00022806"/>
    </source>
</evidence>
<dbReference type="GO" id="GO:0005524">
    <property type="term" value="F:ATP binding"/>
    <property type="evidence" value="ECO:0007669"/>
    <property type="project" value="UniProtKB-UniRule"/>
</dbReference>
<keyword evidence="12 14" id="KW-0413">Isomerase</keyword>
<dbReference type="Pfam" id="PF21530">
    <property type="entry name" value="Pif1_2B_dom"/>
    <property type="match status" value="1"/>
</dbReference>
<feature type="DNA-binding region" evidence="14">
    <location>
        <begin position="600"/>
        <end position="619"/>
    </location>
</feature>
<evidence type="ECO:0000256" key="8">
    <source>
        <dbReference type="ARBA" id="ARBA00023125"/>
    </source>
</evidence>
<dbReference type="OMA" id="SSAWESC"/>
<dbReference type="GO" id="GO:0000723">
    <property type="term" value="P:telomere maintenance"/>
    <property type="evidence" value="ECO:0007669"/>
    <property type="project" value="InterPro"/>
</dbReference>
<dbReference type="GO" id="GO:0016887">
    <property type="term" value="F:ATP hydrolysis activity"/>
    <property type="evidence" value="ECO:0007669"/>
    <property type="project" value="RHEA"/>
</dbReference>
<dbReference type="GO" id="GO:0006310">
    <property type="term" value="P:DNA recombination"/>
    <property type="evidence" value="ECO:0007669"/>
    <property type="project" value="UniProtKB-UniRule"/>
</dbReference>